<dbReference type="RefSeq" id="WP_085268085.1">
    <property type="nucleotide sequence ID" value="NZ_AP022614.1"/>
</dbReference>
<protein>
    <submittedName>
        <fullName evidence="1">Uncharacterized protein</fullName>
    </submittedName>
</protein>
<proteinExistence type="predicted"/>
<reference evidence="1 2" key="1">
    <citation type="journal article" date="2019" name="Emerg. Microbes Infect.">
        <title>Comprehensive subspecies identification of 175 nontuberculous mycobacteria species based on 7547 genomic profiles.</title>
        <authorList>
            <person name="Matsumoto Y."/>
            <person name="Kinjo T."/>
            <person name="Motooka D."/>
            <person name="Nabeya D."/>
            <person name="Jung N."/>
            <person name="Uechi K."/>
            <person name="Horii T."/>
            <person name="Iida T."/>
            <person name="Fujita J."/>
            <person name="Nakamura S."/>
        </authorList>
    </citation>
    <scope>NUCLEOTIDE SEQUENCE [LARGE SCALE GENOMIC DNA]</scope>
    <source>
        <strain evidence="1 2">JCM 14742</strain>
    </source>
</reference>
<evidence type="ECO:0000313" key="1">
    <source>
        <dbReference type="EMBL" id="BBZ44769.1"/>
    </source>
</evidence>
<gene>
    <name evidence="1" type="ORF">MPRM_20500</name>
</gene>
<name>A0A7I7YST4_9MYCO</name>
<keyword evidence="2" id="KW-1185">Reference proteome</keyword>
<evidence type="ECO:0000313" key="2">
    <source>
        <dbReference type="Proteomes" id="UP000467105"/>
    </source>
</evidence>
<dbReference type="InterPro" id="IPR024486">
    <property type="entry name" value="DUF2617"/>
</dbReference>
<dbReference type="EMBL" id="AP022614">
    <property type="protein sequence ID" value="BBZ44769.1"/>
    <property type="molecule type" value="Genomic_DNA"/>
</dbReference>
<accession>A0A7I7YST4</accession>
<dbReference type="Proteomes" id="UP000467105">
    <property type="component" value="Chromosome"/>
</dbReference>
<dbReference type="AlphaFoldDB" id="A0A7I7YST4"/>
<dbReference type="Pfam" id="PF10936">
    <property type="entry name" value="DUF2617"/>
    <property type="match status" value="1"/>
</dbReference>
<organism evidence="1 2">
    <name type="scientific">Mycobacterium parmense</name>
    <dbReference type="NCBI Taxonomy" id="185642"/>
    <lineage>
        <taxon>Bacteria</taxon>
        <taxon>Bacillati</taxon>
        <taxon>Actinomycetota</taxon>
        <taxon>Actinomycetes</taxon>
        <taxon>Mycobacteriales</taxon>
        <taxon>Mycobacteriaceae</taxon>
        <taxon>Mycobacterium</taxon>
        <taxon>Mycobacterium simiae complex</taxon>
    </lineage>
</organism>
<sequence>MPLHQLVVTPTDVCGQNLGLALNTPAPAPLAASRLVHPAGGALRLGVLGASHVVTVEHAAGRFSEQVSCVARELGTDLPARTGAPGYLLESRTDTYDRAAFRRIAAALRERCERRGWLGGTFPGDDAALTALAAEPDGSGWRWQTWHLYPGRSGGDIVRTASRWRP</sequence>